<dbReference type="KEGG" id="gtt:GUITHDRAFT_147739"/>
<evidence type="ECO:0000256" key="13">
    <source>
        <dbReference type="ARBA" id="ARBA00023426"/>
    </source>
</evidence>
<dbReference type="InterPro" id="IPR006405">
    <property type="entry name" value="Nic_PRibTrfase_pncB"/>
</dbReference>
<reference evidence="18 20" key="1">
    <citation type="journal article" date="2012" name="Nature">
        <title>Algal genomes reveal evolutionary mosaicism and the fate of nucleomorphs.</title>
        <authorList>
            <consortium name="DOE Joint Genome Institute"/>
            <person name="Curtis B.A."/>
            <person name="Tanifuji G."/>
            <person name="Burki F."/>
            <person name="Gruber A."/>
            <person name="Irimia M."/>
            <person name="Maruyama S."/>
            <person name="Arias M.C."/>
            <person name="Ball S.G."/>
            <person name="Gile G.H."/>
            <person name="Hirakawa Y."/>
            <person name="Hopkins J.F."/>
            <person name="Kuo A."/>
            <person name="Rensing S.A."/>
            <person name="Schmutz J."/>
            <person name="Symeonidi A."/>
            <person name="Elias M."/>
            <person name="Eveleigh R.J."/>
            <person name="Herman E.K."/>
            <person name="Klute M.J."/>
            <person name="Nakayama T."/>
            <person name="Obornik M."/>
            <person name="Reyes-Prieto A."/>
            <person name="Armbrust E.V."/>
            <person name="Aves S.J."/>
            <person name="Beiko R.G."/>
            <person name="Coutinho P."/>
            <person name="Dacks J.B."/>
            <person name="Durnford D.G."/>
            <person name="Fast N.M."/>
            <person name="Green B.R."/>
            <person name="Grisdale C.J."/>
            <person name="Hempel F."/>
            <person name="Henrissat B."/>
            <person name="Hoppner M.P."/>
            <person name="Ishida K."/>
            <person name="Kim E."/>
            <person name="Koreny L."/>
            <person name="Kroth P.G."/>
            <person name="Liu Y."/>
            <person name="Malik S.B."/>
            <person name="Maier U.G."/>
            <person name="McRose D."/>
            <person name="Mock T."/>
            <person name="Neilson J.A."/>
            <person name="Onodera N.T."/>
            <person name="Poole A.M."/>
            <person name="Pritham E.J."/>
            <person name="Richards T.A."/>
            <person name="Rocap G."/>
            <person name="Roy S.W."/>
            <person name="Sarai C."/>
            <person name="Schaack S."/>
            <person name="Shirato S."/>
            <person name="Slamovits C.H."/>
            <person name="Spencer D.F."/>
            <person name="Suzuki S."/>
            <person name="Worden A.Z."/>
            <person name="Zauner S."/>
            <person name="Barry K."/>
            <person name="Bell C."/>
            <person name="Bharti A.K."/>
            <person name="Crow J.A."/>
            <person name="Grimwood J."/>
            <person name="Kramer R."/>
            <person name="Lindquist E."/>
            <person name="Lucas S."/>
            <person name="Salamov A."/>
            <person name="McFadden G.I."/>
            <person name="Lane C.E."/>
            <person name="Keeling P.J."/>
            <person name="Gray M.W."/>
            <person name="Grigoriev I.V."/>
            <person name="Archibald J.M."/>
        </authorList>
    </citation>
    <scope>NUCLEOTIDE SEQUENCE</scope>
    <source>
        <strain evidence="18 20">CCMP2712</strain>
    </source>
</reference>
<dbReference type="GO" id="GO:0016740">
    <property type="term" value="F:transferase activity"/>
    <property type="evidence" value="ECO:0007669"/>
    <property type="project" value="UniProtKB-KW"/>
</dbReference>
<evidence type="ECO:0000256" key="11">
    <source>
        <dbReference type="ARBA" id="ARBA00022842"/>
    </source>
</evidence>
<comment type="pathway">
    <text evidence="3 15">Cofactor biosynthesis; NAD(+) biosynthesis; nicotinate D-ribonucleotide from nicotinate: step 1/1.</text>
</comment>
<keyword evidence="7 15" id="KW-0436">Ligase</keyword>
<keyword evidence="12" id="KW-0464">Manganese</keyword>
<dbReference type="UniPathway" id="UPA00253">
    <property type="reaction ID" value="UER00457"/>
</dbReference>
<dbReference type="FunFam" id="3.20.20.70:FF:000155">
    <property type="entry name" value="Nicotinate phosphoribosyltransferase"/>
    <property type="match status" value="1"/>
</dbReference>
<dbReference type="PANTHER" id="PTHR11098:SF1">
    <property type="entry name" value="NICOTINATE PHOSPHORIBOSYLTRANSFERASE"/>
    <property type="match status" value="1"/>
</dbReference>
<dbReference type="GO" id="GO:0034355">
    <property type="term" value="P:NAD+ biosynthetic process via the salvage pathway"/>
    <property type="evidence" value="ECO:0007669"/>
    <property type="project" value="TreeGrafter"/>
</dbReference>
<organism evidence="18">
    <name type="scientific">Guillardia theta (strain CCMP2712)</name>
    <name type="common">Cryptophyte</name>
    <dbReference type="NCBI Taxonomy" id="905079"/>
    <lineage>
        <taxon>Eukaryota</taxon>
        <taxon>Cryptophyceae</taxon>
        <taxon>Pyrenomonadales</taxon>
        <taxon>Geminigeraceae</taxon>
        <taxon>Guillardia</taxon>
    </lineage>
</organism>
<comment type="cofactor">
    <cofactor evidence="1">
        <name>Mn(2+)</name>
        <dbReference type="ChEBI" id="CHEBI:29035"/>
    </cofactor>
</comment>
<evidence type="ECO:0000256" key="3">
    <source>
        <dbReference type="ARBA" id="ARBA00004952"/>
    </source>
</evidence>
<dbReference type="GO" id="GO:0004516">
    <property type="term" value="F:nicotinate phosphoribosyltransferase activity"/>
    <property type="evidence" value="ECO:0007669"/>
    <property type="project" value="UniProtKB-UniRule"/>
</dbReference>
<evidence type="ECO:0000256" key="5">
    <source>
        <dbReference type="ARBA" id="ARBA00013236"/>
    </source>
</evidence>
<dbReference type="SUPFAM" id="SSF54675">
    <property type="entry name" value="Nicotinate/Quinolinate PRTase N-terminal domain-like"/>
    <property type="match status" value="1"/>
</dbReference>
<dbReference type="InterPro" id="IPR036068">
    <property type="entry name" value="Nicotinate_pribotase-like_C"/>
</dbReference>
<evidence type="ECO:0000256" key="1">
    <source>
        <dbReference type="ARBA" id="ARBA00001936"/>
    </source>
</evidence>
<comment type="function">
    <text evidence="13">Catalyzes the first step in the biosynthesis of NAD from nicotinic acid, the ATP-dependent synthesis of beta-nicotinate D-ribonucleotide from nicotinate and 5-phospho-D-ribose 1-phosphate. Helps prevent cellular oxidative stress via its role in NAD biosynthesis.</text>
</comment>
<dbReference type="Gene3D" id="3.20.20.70">
    <property type="entry name" value="Aldolase class I"/>
    <property type="match status" value="1"/>
</dbReference>
<dbReference type="NCBIfam" id="TIGR01513">
    <property type="entry name" value="NAPRTase_put"/>
    <property type="match status" value="1"/>
</dbReference>
<proteinExistence type="inferred from homology"/>
<dbReference type="Proteomes" id="UP000011087">
    <property type="component" value="Unassembled WGS sequence"/>
</dbReference>
<evidence type="ECO:0000256" key="7">
    <source>
        <dbReference type="ARBA" id="ARBA00022598"/>
    </source>
</evidence>
<dbReference type="GO" id="GO:0005829">
    <property type="term" value="C:cytosol"/>
    <property type="evidence" value="ECO:0007669"/>
    <property type="project" value="TreeGrafter"/>
</dbReference>
<accession>L1ICV1</accession>
<dbReference type="GO" id="GO:0046872">
    <property type="term" value="F:metal ion binding"/>
    <property type="evidence" value="ECO:0007669"/>
    <property type="project" value="UniProtKB-KW"/>
</dbReference>
<keyword evidence="10" id="KW-0479">Metal-binding</keyword>
<comment type="PTM">
    <text evidence="15">Transiently phosphorylated on a His residue during the reaction cycle. Phosphorylation strongly increases the affinity for substrates and increases the rate of nicotinate D-ribonucleotide production. Dephosphorylation regenerates the low-affinity form of the enzyme, leading to product release.</text>
</comment>
<evidence type="ECO:0000259" key="16">
    <source>
        <dbReference type="Pfam" id="PF17767"/>
    </source>
</evidence>
<evidence type="ECO:0000256" key="10">
    <source>
        <dbReference type="ARBA" id="ARBA00022723"/>
    </source>
</evidence>
<dbReference type="PaxDb" id="55529-EKX33665"/>
<evidence type="ECO:0000313" key="20">
    <source>
        <dbReference type="Proteomes" id="UP000011087"/>
    </source>
</evidence>
<dbReference type="Gene3D" id="3.20.140.10">
    <property type="entry name" value="nicotinate phosphoribosyltransferase"/>
    <property type="match status" value="2"/>
</dbReference>
<dbReference type="Pfam" id="PF17956">
    <property type="entry name" value="NAPRTase_C"/>
    <property type="match status" value="1"/>
</dbReference>
<dbReference type="EMBL" id="JH993133">
    <property type="protein sequence ID" value="EKX33665.1"/>
    <property type="molecule type" value="Genomic_DNA"/>
</dbReference>
<dbReference type="AlphaFoldDB" id="L1ICV1"/>
<feature type="domain" description="Nicotinate phosphoribosyltransferase C-terminal" evidence="17">
    <location>
        <begin position="411"/>
        <end position="522"/>
    </location>
</feature>
<evidence type="ECO:0000256" key="8">
    <source>
        <dbReference type="ARBA" id="ARBA00022642"/>
    </source>
</evidence>
<gene>
    <name evidence="18" type="ORF">GUITHDRAFT_147739</name>
</gene>
<dbReference type="STRING" id="905079.L1ICV1"/>
<dbReference type="InterPro" id="IPR007229">
    <property type="entry name" value="Nic_PRibTrfase-Fam"/>
</dbReference>
<protein>
    <recommendedName>
        <fullName evidence="5 15">Nicotinate phosphoribosyltransferase</fullName>
        <ecNumber evidence="5 15">6.3.4.21</ecNumber>
    </recommendedName>
</protein>
<feature type="domain" description="Nicotinate phosphoribosyltransferase N-terminal" evidence="16">
    <location>
        <begin position="15"/>
        <end position="140"/>
    </location>
</feature>
<comment type="cofactor">
    <cofactor evidence="2">
        <name>Mg(2+)</name>
        <dbReference type="ChEBI" id="CHEBI:18420"/>
    </cofactor>
</comment>
<keyword evidence="6" id="KW-0597">Phosphoprotein</keyword>
<reference evidence="19" key="3">
    <citation type="submission" date="2015-06" db="UniProtKB">
        <authorList>
            <consortium name="EnsemblProtists"/>
        </authorList>
    </citation>
    <scope>IDENTIFICATION</scope>
</reference>
<dbReference type="InterPro" id="IPR040727">
    <property type="entry name" value="NAPRTase_N"/>
</dbReference>
<evidence type="ECO:0000313" key="18">
    <source>
        <dbReference type="EMBL" id="EKX33665.1"/>
    </source>
</evidence>
<dbReference type="PANTHER" id="PTHR11098">
    <property type="entry name" value="NICOTINATE PHOSPHORIBOSYLTRANSFERASE"/>
    <property type="match status" value="1"/>
</dbReference>
<evidence type="ECO:0000256" key="12">
    <source>
        <dbReference type="ARBA" id="ARBA00023211"/>
    </source>
</evidence>
<dbReference type="SUPFAM" id="SSF51690">
    <property type="entry name" value="Nicotinate/Quinolinate PRTase C-terminal domain-like"/>
    <property type="match status" value="1"/>
</dbReference>
<dbReference type="OrthoDB" id="193380at2759"/>
<keyword evidence="9 15" id="KW-0808">Transferase</keyword>
<evidence type="ECO:0000259" key="17">
    <source>
        <dbReference type="Pfam" id="PF17956"/>
    </source>
</evidence>
<evidence type="ECO:0000256" key="6">
    <source>
        <dbReference type="ARBA" id="ARBA00022553"/>
    </source>
</evidence>
<reference evidence="20" key="2">
    <citation type="submission" date="2012-11" db="EMBL/GenBank/DDBJ databases">
        <authorList>
            <person name="Kuo A."/>
            <person name="Curtis B.A."/>
            <person name="Tanifuji G."/>
            <person name="Burki F."/>
            <person name="Gruber A."/>
            <person name="Irimia M."/>
            <person name="Maruyama S."/>
            <person name="Arias M.C."/>
            <person name="Ball S.G."/>
            <person name="Gile G.H."/>
            <person name="Hirakawa Y."/>
            <person name="Hopkins J.F."/>
            <person name="Rensing S.A."/>
            <person name="Schmutz J."/>
            <person name="Symeonidi A."/>
            <person name="Elias M."/>
            <person name="Eveleigh R.J."/>
            <person name="Herman E.K."/>
            <person name="Klute M.J."/>
            <person name="Nakayama T."/>
            <person name="Obornik M."/>
            <person name="Reyes-Prieto A."/>
            <person name="Armbrust E.V."/>
            <person name="Aves S.J."/>
            <person name="Beiko R.G."/>
            <person name="Coutinho P."/>
            <person name="Dacks J.B."/>
            <person name="Durnford D.G."/>
            <person name="Fast N.M."/>
            <person name="Green B.R."/>
            <person name="Grisdale C."/>
            <person name="Hempe F."/>
            <person name="Henrissat B."/>
            <person name="Hoppner M.P."/>
            <person name="Ishida K.-I."/>
            <person name="Kim E."/>
            <person name="Koreny L."/>
            <person name="Kroth P.G."/>
            <person name="Liu Y."/>
            <person name="Malik S.-B."/>
            <person name="Maier U.G."/>
            <person name="McRose D."/>
            <person name="Mock T."/>
            <person name="Neilson J.A."/>
            <person name="Onodera N.T."/>
            <person name="Poole A.M."/>
            <person name="Pritham E.J."/>
            <person name="Richards T.A."/>
            <person name="Rocap G."/>
            <person name="Roy S.W."/>
            <person name="Sarai C."/>
            <person name="Schaack S."/>
            <person name="Shirato S."/>
            <person name="Slamovits C.H."/>
            <person name="Spencer D.F."/>
            <person name="Suzuki S."/>
            <person name="Worden A.Z."/>
            <person name="Zauner S."/>
            <person name="Barry K."/>
            <person name="Bell C."/>
            <person name="Bharti A.K."/>
            <person name="Crow J.A."/>
            <person name="Grimwood J."/>
            <person name="Kramer R."/>
            <person name="Lindquist E."/>
            <person name="Lucas S."/>
            <person name="Salamov A."/>
            <person name="McFadden G.I."/>
            <person name="Lane C.E."/>
            <person name="Keeling P.J."/>
            <person name="Gray M.W."/>
            <person name="Grigoriev I.V."/>
            <person name="Archibald J.M."/>
        </authorList>
    </citation>
    <scope>NUCLEOTIDE SEQUENCE</scope>
    <source>
        <strain evidence="20">CCMP2712</strain>
    </source>
</reference>
<evidence type="ECO:0000313" key="19">
    <source>
        <dbReference type="EnsemblProtists" id="EKX33665"/>
    </source>
</evidence>
<dbReference type="HOGENOM" id="CLU_025154_1_0_1"/>
<keyword evidence="20" id="KW-1185">Reference proteome</keyword>
<dbReference type="RefSeq" id="XP_005820645.1">
    <property type="nucleotide sequence ID" value="XM_005820588.1"/>
</dbReference>
<comment type="catalytic activity">
    <reaction evidence="14 15">
        <text>5-phospho-alpha-D-ribose 1-diphosphate + nicotinate + ATP + H2O = nicotinate beta-D-ribonucleotide + ADP + phosphate + diphosphate</text>
        <dbReference type="Rhea" id="RHEA:36163"/>
        <dbReference type="ChEBI" id="CHEBI:15377"/>
        <dbReference type="ChEBI" id="CHEBI:30616"/>
        <dbReference type="ChEBI" id="CHEBI:32544"/>
        <dbReference type="ChEBI" id="CHEBI:33019"/>
        <dbReference type="ChEBI" id="CHEBI:43474"/>
        <dbReference type="ChEBI" id="CHEBI:57502"/>
        <dbReference type="ChEBI" id="CHEBI:58017"/>
        <dbReference type="ChEBI" id="CHEBI:456216"/>
        <dbReference type="EC" id="6.3.4.21"/>
    </reaction>
</comment>
<dbReference type="PIRSF" id="PIRSF000484">
    <property type="entry name" value="NAPRT"/>
    <property type="match status" value="1"/>
</dbReference>
<dbReference type="Pfam" id="PF17767">
    <property type="entry name" value="NAPRTase_N"/>
    <property type="match status" value="1"/>
</dbReference>
<evidence type="ECO:0000256" key="9">
    <source>
        <dbReference type="ARBA" id="ARBA00022679"/>
    </source>
</evidence>
<evidence type="ECO:0000256" key="2">
    <source>
        <dbReference type="ARBA" id="ARBA00001946"/>
    </source>
</evidence>
<dbReference type="EC" id="6.3.4.21" evidence="5 15"/>
<dbReference type="OMA" id="VYFPGSP"/>
<evidence type="ECO:0000256" key="14">
    <source>
        <dbReference type="ARBA" id="ARBA00048668"/>
    </source>
</evidence>
<dbReference type="GeneID" id="17290401"/>
<name>L1ICV1_GUITC</name>
<dbReference type="CDD" id="cd01570">
    <property type="entry name" value="NAPRTase_A"/>
    <property type="match status" value="1"/>
</dbReference>
<dbReference type="EnsemblProtists" id="EKX33665">
    <property type="protein sequence ID" value="EKX33665"/>
    <property type="gene ID" value="GUITHDRAFT_147739"/>
</dbReference>
<evidence type="ECO:0000256" key="4">
    <source>
        <dbReference type="ARBA" id="ARBA00010897"/>
    </source>
</evidence>
<sequence>MEEHRPSTEAVNACLTDMYQITMCYAYWKAGRHETPAVFEMYFRKSPFKGQFTLLGGVREVLGLLQTYKFTEEQIRYLREQMPNADASFFDWMQNIDCSQVKVWSFHEGSVVFAREPLLRVEGPIAVCQLLETTLLCLVNYSSLVATNAARMRLAAGPDKVLVEMGLRRAQGPDGGLSASRYSHMGGFDSSSNVLAGLKFGVKISGTHAHAFVQSFSGIEDLQQQEVKAADGSTVNLVDKVMAYRKQLGISKANLGELAAFIAYCQAFPSAFLALVDTYDCLESGIPNFLCCALALIELGYFPIGIRLDSGDLAEMSKSARKLFREIEEKFSIPNFASRLNIVASNDISEDSLHELNDKGHEIDMFGIGTNLVTCQAQPALGCVYKLVAMGSLPRIKISHDLVKVSIPGSKRVFRLFDSTGSPRVDLMMTDDEVKHDGAPKVGEAITCCHPLDASKRISFTPAQVEDVLTCVWDGKILTLVENVDAIRDRAKRELQALPEEHKRRFDPQPYNVSISEKLFKMMHDLWTSEAPTHSSASSS</sequence>
<comment type="similarity">
    <text evidence="4 15">Belongs to the NAPRTase family.</text>
</comment>
<dbReference type="eggNOG" id="KOG2511">
    <property type="taxonomic scope" value="Eukaryota"/>
</dbReference>
<keyword evidence="8 15" id="KW-0662">Pyridine nucleotide biosynthesis</keyword>
<dbReference type="InterPro" id="IPR041619">
    <property type="entry name" value="NAPRTase_C"/>
</dbReference>
<evidence type="ECO:0000256" key="15">
    <source>
        <dbReference type="RuleBase" id="RU365100"/>
    </source>
</evidence>
<keyword evidence="11" id="KW-0460">Magnesium</keyword>
<dbReference type="InterPro" id="IPR013785">
    <property type="entry name" value="Aldolase_TIM"/>
</dbReference>